<evidence type="ECO:0000256" key="1">
    <source>
        <dbReference type="SAM" id="MobiDB-lite"/>
    </source>
</evidence>
<name>A0AAV4G3Y5_9GAST</name>
<feature type="region of interest" description="Disordered" evidence="1">
    <location>
        <begin position="1"/>
        <end position="60"/>
    </location>
</feature>
<gene>
    <name evidence="2" type="ORF">ElyMa_002287600</name>
</gene>
<sequence>YGGEVTPNGVSGGGGGSGGVYQVRRARTASERSDATSTRSASDGTDGVTSKDGGRLDGQVRRTGQINLRLSLHKAIFYQQSQGKGSYQGKSISHLFERVGGGDGWLETAAAVVVVKEMLNS</sequence>
<proteinExistence type="predicted"/>
<keyword evidence="3" id="KW-1185">Reference proteome</keyword>
<evidence type="ECO:0000313" key="3">
    <source>
        <dbReference type="Proteomes" id="UP000762676"/>
    </source>
</evidence>
<protein>
    <submittedName>
        <fullName evidence="2">Uncharacterized protein</fullName>
    </submittedName>
</protein>
<feature type="non-terminal residue" evidence="2">
    <location>
        <position position="1"/>
    </location>
</feature>
<feature type="compositionally biased region" description="Gly residues" evidence="1">
    <location>
        <begin position="10"/>
        <end position="19"/>
    </location>
</feature>
<dbReference type="Proteomes" id="UP000762676">
    <property type="component" value="Unassembled WGS sequence"/>
</dbReference>
<evidence type="ECO:0000313" key="2">
    <source>
        <dbReference type="EMBL" id="GFR79386.1"/>
    </source>
</evidence>
<comment type="caution">
    <text evidence="2">The sequence shown here is derived from an EMBL/GenBank/DDBJ whole genome shotgun (WGS) entry which is preliminary data.</text>
</comment>
<dbReference type="EMBL" id="BMAT01004743">
    <property type="protein sequence ID" value="GFR79386.1"/>
    <property type="molecule type" value="Genomic_DNA"/>
</dbReference>
<organism evidence="2 3">
    <name type="scientific">Elysia marginata</name>
    <dbReference type="NCBI Taxonomy" id="1093978"/>
    <lineage>
        <taxon>Eukaryota</taxon>
        <taxon>Metazoa</taxon>
        <taxon>Spiralia</taxon>
        <taxon>Lophotrochozoa</taxon>
        <taxon>Mollusca</taxon>
        <taxon>Gastropoda</taxon>
        <taxon>Heterobranchia</taxon>
        <taxon>Euthyneura</taxon>
        <taxon>Panpulmonata</taxon>
        <taxon>Sacoglossa</taxon>
        <taxon>Placobranchoidea</taxon>
        <taxon>Plakobranchidae</taxon>
        <taxon>Elysia</taxon>
    </lineage>
</organism>
<reference evidence="2 3" key="1">
    <citation type="journal article" date="2021" name="Elife">
        <title>Chloroplast acquisition without the gene transfer in kleptoplastic sea slugs, Plakobranchus ocellatus.</title>
        <authorList>
            <person name="Maeda T."/>
            <person name="Takahashi S."/>
            <person name="Yoshida T."/>
            <person name="Shimamura S."/>
            <person name="Takaki Y."/>
            <person name="Nagai Y."/>
            <person name="Toyoda A."/>
            <person name="Suzuki Y."/>
            <person name="Arimoto A."/>
            <person name="Ishii H."/>
            <person name="Satoh N."/>
            <person name="Nishiyama T."/>
            <person name="Hasebe M."/>
            <person name="Maruyama T."/>
            <person name="Minagawa J."/>
            <person name="Obokata J."/>
            <person name="Shigenobu S."/>
        </authorList>
    </citation>
    <scope>NUCLEOTIDE SEQUENCE [LARGE SCALE GENOMIC DNA]</scope>
</reference>
<accession>A0AAV4G3Y5</accession>
<dbReference type="AlphaFoldDB" id="A0AAV4G3Y5"/>